<proteinExistence type="predicted"/>
<evidence type="ECO:0000256" key="2">
    <source>
        <dbReference type="ARBA" id="ARBA00022475"/>
    </source>
</evidence>
<dbReference type="InterPro" id="IPR001851">
    <property type="entry name" value="ABC_transp_permease"/>
</dbReference>
<dbReference type="Proteomes" id="UP000244755">
    <property type="component" value="Chromosome 1"/>
</dbReference>
<dbReference type="GO" id="GO:0015658">
    <property type="term" value="F:branched-chain amino acid transmembrane transporter activity"/>
    <property type="evidence" value="ECO:0007669"/>
    <property type="project" value="InterPro"/>
</dbReference>
<feature type="transmembrane region" description="Helical" evidence="7">
    <location>
        <begin position="168"/>
        <end position="186"/>
    </location>
</feature>
<feature type="transmembrane region" description="Helical" evidence="7">
    <location>
        <begin position="60"/>
        <end position="80"/>
    </location>
</feature>
<feature type="transmembrane region" description="Helical" evidence="7">
    <location>
        <begin position="297"/>
        <end position="317"/>
    </location>
</feature>
<feature type="transmembrane region" description="Helical" evidence="7">
    <location>
        <begin position="34"/>
        <end position="53"/>
    </location>
</feature>
<dbReference type="Pfam" id="PF02653">
    <property type="entry name" value="BPD_transp_2"/>
    <property type="match status" value="1"/>
</dbReference>
<comment type="subcellular location">
    <subcellularLocation>
        <location evidence="1">Cell membrane</location>
        <topology evidence="1">Multi-pass membrane protein</topology>
    </subcellularLocation>
</comment>
<feature type="region of interest" description="Disordered" evidence="6">
    <location>
        <begin position="325"/>
        <end position="349"/>
    </location>
</feature>
<evidence type="ECO:0000313" key="8">
    <source>
        <dbReference type="EMBL" id="AWB22750.1"/>
    </source>
</evidence>
<feature type="transmembrane region" description="Helical" evidence="7">
    <location>
        <begin position="86"/>
        <end position="109"/>
    </location>
</feature>
<evidence type="ECO:0000313" key="9">
    <source>
        <dbReference type="Proteomes" id="UP000244755"/>
    </source>
</evidence>
<dbReference type="PANTHER" id="PTHR30482:SF10">
    <property type="entry name" value="HIGH-AFFINITY BRANCHED-CHAIN AMINO ACID TRANSPORT PROTEIN BRAE"/>
    <property type="match status" value="1"/>
</dbReference>
<keyword evidence="9" id="KW-1185">Reference proteome</keyword>
<name>A0A2R4WMI7_9HYPH</name>
<dbReference type="OrthoDB" id="9804361at2"/>
<feature type="transmembrane region" description="Helical" evidence="7">
    <location>
        <begin position="116"/>
        <end position="133"/>
    </location>
</feature>
<evidence type="ECO:0000256" key="4">
    <source>
        <dbReference type="ARBA" id="ARBA00022989"/>
    </source>
</evidence>
<organism evidence="8 9">
    <name type="scientific">Methylobacterium currus</name>
    <dbReference type="NCBI Taxonomy" id="2051553"/>
    <lineage>
        <taxon>Bacteria</taxon>
        <taxon>Pseudomonadati</taxon>
        <taxon>Pseudomonadota</taxon>
        <taxon>Alphaproteobacteria</taxon>
        <taxon>Hyphomicrobiales</taxon>
        <taxon>Methylobacteriaceae</taxon>
        <taxon>Methylobacterium</taxon>
    </lineage>
</organism>
<dbReference type="CDD" id="cd06581">
    <property type="entry name" value="TM_PBP1_LivM_like"/>
    <property type="match status" value="1"/>
</dbReference>
<feature type="transmembrane region" description="Helical" evidence="7">
    <location>
        <begin position="255"/>
        <end position="277"/>
    </location>
</feature>
<keyword evidence="3 7" id="KW-0812">Transmembrane</keyword>
<evidence type="ECO:0000256" key="3">
    <source>
        <dbReference type="ARBA" id="ARBA00022692"/>
    </source>
</evidence>
<dbReference type="AlphaFoldDB" id="A0A2R4WMI7"/>
<evidence type="ECO:0000256" key="6">
    <source>
        <dbReference type="SAM" id="MobiDB-lite"/>
    </source>
</evidence>
<accession>A0A2R4WMI7</accession>
<dbReference type="PANTHER" id="PTHR30482">
    <property type="entry name" value="HIGH-AFFINITY BRANCHED-CHAIN AMINO ACID TRANSPORT SYSTEM PERMEASE"/>
    <property type="match status" value="1"/>
</dbReference>
<keyword evidence="2" id="KW-1003">Cell membrane</keyword>
<dbReference type="GO" id="GO:0005886">
    <property type="term" value="C:plasma membrane"/>
    <property type="evidence" value="ECO:0007669"/>
    <property type="project" value="UniProtKB-SubCell"/>
</dbReference>
<dbReference type="KEGG" id="mee:DA075_19090"/>
<reference evidence="8 9" key="1">
    <citation type="submission" date="2018-04" db="EMBL/GenBank/DDBJ databases">
        <title>Methylobacterium sp. PR1016A genome.</title>
        <authorList>
            <person name="Park W."/>
        </authorList>
    </citation>
    <scope>NUCLEOTIDE SEQUENCE [LARGE SCALE GENOMIC DNA]</scope>
    <source>
        <strain evidence="8 9">PR1016A</strain>
    </source>
</reference>
<dbReference type="RefSeq" id="WP_099954550.1">
    <property type="nucleotide sequence ID" value="NZ_CP028843.1"/>
</dbReference>
<protein>
    <submittedName>
        <fullName evidence="8">Branched-chain amino acid ABC transporter permease</fullName>
    </submittedName>
</protein>
<dbReference type="InterPro" id="IPR043428">
    <property type="entry name" value="LivM-like"/>
</dbReference>
<keyword evidence="5 7" id="KW-0472">Membrane</keyword>
<sequence length="349" mass="35930">MTRDRSPAPAFLLTLALLVGCALALPAFVNRGVVFMAGIVAINVVLGLSYNFLFSTAGLLSFGQAAFSAAGAYATALLLLNAPTVPFLLVLLISALVGAVLAVLIGVIALRRTEGVYFAILTLAFSELVHAVIAKTRFFGRNDGLTGIPRPTLSYGFGAIDLGPGDRYYAFVVVAAALVTAVLWWITQSRLGRSLRAVRLDPMRAAFLGIDVRRRRLQAFAIAGAATGIAGGLGAPLTSLVSPDLAHWAESTKPILFTLLGGAGTFWGPAVGALVYAAVEYGTRSLAGASDLITGGLLLGVVLAVPGGILGVAVRLLRRRDPARSRAAERGEPAAPAVATRAAPAGGAS</sequence>
<evidence type="ECO:0000256" key="1">
    <source>
        <dbReference type="ARBA" id="ARBA00004651"/>
    </source>
</evidence>
<gene>
    <name evidence="8" type="ORF">DA075_19090</name>
</gene>
<keyword evidence="4 7" id="KW-1133">Transmembrane helix</keyword>
<dbReference type="PROSITE" id="PS51257">
    <property type="entry name" value="PROKAR_LIPOPROTEIN"/>
    <property type="match status" value="1"/>
</dbReference>
<evidence type="ECO:0000256" key="5">
    <source>
        <dbReference type="ARBA" id="ARBA00023136"/>
    </source>
</evidence>
<dbReference type="EMBL" id="CP028843">
    <property type="protein sequence ID" value="AWB22750.1"/>
    <property type="molecule type" value="Genomic_DNA"/>
</dbReference>
<evidence type="ECO:0000256" key="7">
    <source>
        <dbReference type="SAM" id="Phobius"/>
    </source>
</evidence>
<feature type="compositionally biased region" description="Low complexity" evidence="6">
    <location>
        <begin position="333"/>
        <end position="349"/>
    </location>
</feature>